<reference evidence="1 2" key="1">
    <citation type="submission" date="2017-04" db="EMBL/GenBank/DDBJ databases">
        <authorList>
            <person name="Afonso C.L."/>
            <person name="Miller P.J."/>
            <person name="Scott M.A."/>
            <person name="Spackman E."/>
            <person name="Goraichik I."/>
            <person name="Dimitrov K.M."/>
            <person name="Suarez D.L."/>
            <person name="Swayne D.E."/>
        </authorList>
    </citation>
    <scope>NUCLEOTIDE SEQUENCE [LARGE SCALE GENOMIC DNA]</scope>
    <source>
        <strain evidence="1 2">KR-140</strain>
    </source>
</reference>
<accession>A0A1W1U9Z6</accession>
<dbReference type="EMBL" id="FWWU01000001">
    <property type="protein sequence ID" value="SMB77863.1"/>
    <property type="molecule type" value="Genomic_DNA"/>
</dbReference>
<proteinExistence type="predicted"/>
<keyword evidence="2" id="KW-1185">Reference proteome</keyword>
<name>A0A1W1U9Z6_9DEIO</name>
<gene>
    <name evidence="1" type="ORF">SAMN00790413_03972</name>
</gene>
<dbReference type="AlphaFoldDB" id="A0A1W1U9Z6"/>
<evidence type="ECO:0000313" key="2">
    <source>
        <dbReference type="Proteomes" id="UP000192582"/>
    </source>
</evidence>
<organism evidence="1 2">
    <name type="scientific">Deinococcus hopiensis KR-140</name>
    <dbReference type="NCBI Taxonomy" id="695939"/>
    <lineage>
        <taxon>Bacteria</taxon>
        <taxon>Thermotogati</taxon>
        <taxon>Deinococcota</taxon>
        <taxon>Deinococci</taxon>
        <taxon>Deinococcales</taxon>
        <taxon>Deinococcaceae</taxon>
        <taxon>Deinococcus</taxon>
    </lineage>
</organism>
<dbReference type="STRING" id="695939.SAMN00790413_03972"/>
<dbReference type="Proteomes" id="UP000192582">
    <property type="component" value="Unassembled WGS sequence"/>
</dbReference>
<sequence length="152" mass="17104">MPKAPSNTVKVQVRVSKEDADLLQARSVAVGIPLTEYAGTLLTRAFYQREAEAGEEVLIPLVRRAVRAECNRFLDRIMEMMVRNYMEAGTARRLIEAAMVFPAPQSKAFIKELESINWDAAYDDLREDIRGIGDWRALIPPEGEGEQDGHGR</sequence>
<protein>
    <submittedName>
        <fullName evidence="1">Uncharacterized protein</fullName>
    </submittedName>
</protein>
<evidence type="ECO:0000313" key="1">
    <source>
        <dbReference type="EMBL" id="SMB77863.1"/>
    </source>
</evidence>